<dbReference type="OrthoDB" id="8853121at2"/>
<sequence length="339" mass="36296">MTATSSHPQARQALRLPRDFALITVAIDAVMVLVNMTLQLWPDSPNAEQLRSAYALPGVWVPMVFSIGMAWVLAAALAWSHGRNALEKRGVDSVARLPQPRVRYGAAYVVVLLLNFYALSPLLYDLQLLFMPGGRLHESLGDTSMRAAMPVFMFLQSVAQLIVLVLGVWLAAWFALRAGRADASDTRGDDVPAASSPRRAVALVGASVFASLQMWSGAALSRWSSVSQGLDGAGLLVAWVVPPLAAFALAFWGGWLGATAGLSRVRPFRAVAASVLAFALVQIGCIAIALAWLALAVWLHGLNSAGSLVGFALALVLVYTLLAVLLTRAATRGFYRRYL</sequence>
<protein>
    <submittedName>
        <fullName evidence="2">Uncharacterized protein</fullName>
    </submittedName>
</protein>
<keyword evidence="1" id="KW-0812">Transmembrane</keyword>
<accession>A0A3S0Z266</accession>
<keyword evidence="1" id="KW-1133">Transmembrane helix</keyword>
<dbReference type="Proteomes" id="UP000281118">
    <property type="component" value="Unassembled WGS sequence"/>
</dbReference>
<feature type="transmembrane region" description="Helical" evidence="1">
    <location>
        <begin position="53"/>
        <end position="79"/>
    </location>
</feature>
<gene>
    <name evidence="2" type="ORF">EJP67_08370</name>
</gene>
<feature type="transmembrane region" description="Helical" evidence="1">
    <location>
        <begin position="20"/>
        <end position="41"/>
    </location>
</feature>
<dbReference type="EMBL" id="RXFT01000002">
    <property type="protein sequence ID" value="RUR67078.1"/>
    <property type="molecule type" value="Genomic_DNA"/>
</dbReference>
<organism evidence="2 3">
    <name type="scientific">Variovorax guangxiensis</name>
    <dbReference type="NCBI Taxonomy" id="1775474"/>
    <lineage>
        <taxon>Bacteria</taxon>
        <taxon>Pseudomonadati</taxon>
        <taxon>Pseudomonadota</taxon>
        <taxon>Betaproteobacteria</taxon>
        <taxon>Burkholderiales</taxon>
        <taxon>Comamonadaceae</taxon>
        <taxon>Variovorax</taxon>
    </lineage>
</organism>
<feature type="transmembrane region" description="Helical" evidence="1">
    <location>
        <begin position="270"/>
        <end position="299"/>
    </location>
</feature>
<feature type="transmembrane region" description="Helical" evidence="1">
    <location>
        <begin position="197"/>
        <end position="216"/>
    </location>
</feature>
<evidence type="ECO:0000313" key="3">
    <source>
        <dbReference type="Proteomes" id="UP000281118"/>
    </source>
</evidence>
<evidence type="ECO:0000256" key="1">
    <source>
        <dbReference type="SAM" id="Phobius"/>
    </source>
</evidence>
<proteinExistence type="predicted"/>
<keyword evidence="1" id="KW-0472">Membrane</keyword>
<feature type="transmembrane region" description="Helical" evidence="1">
    <location>
        <begin position="236"/>
        <end position="258"/>
    </location>
</feature>
<feature type="transmembrane region" description="Helical" evidence="1">
    <location>
        <begin position="151"/>
        <end position="176"/>
    </location>
</feature>
<comment type="caution">
    <text evidence="2">The sequence shown here is derived from an EMBL/GenBank/DDBJ whole genome shotgun (WGS) entry which is preliminary data.</text>
</comment>
<name>A0A3S0Z266_9BURK</name>
<feature type="transmembrane region" description="Helical" evidence="1">
    <location>
        <begin position="106"/>
        <end position="131"/>
    </location>
</feature>
<dbReference type="AlphaFoldDB" id="A0A3S0Z266"/>
<reference evidence="2 3" key="1">
    <citation type="submission" date="2018-12" db="EMBL/GenBank/DDBJ databases">
        <title>The genome sequences of Variovorax guangxiensis DSM 27352.</title>
        <authorList>
            <person name="Gao J."/>
            <person name="Sun J."/>
        </authorList>
    </citation>
    <scope>NUCLEOTIDE SEQUENCE [LARGE SCALE GENOMIC DNA]</scope>
    <source>
        <strain evidence="2 3">DSM 27352</strain>
    </source>
</reference>
<feature type="transmembrane region" description="Helical" evidence="1">
    <location>
        <begin position="305"/>
        <end position="327"/>
    </location>
</feature>
<evidence type="ECO:0000313" key="2">
    <source>
        <dbReference type="EMBL" id="RUR67078.1"/>
    </source>
</evidence>
<dbReference type="RefSeq" id="WP_126021237.1">
    <property type="nucleotide sequence ID" value="NZ_RXFT01000002.1"/>
</dbReference>